<accession>Q8VKI2</accession>
<dbReference type="Proteomes" id="UP000001020">
    <property type="component" value="Chromosome"/>
</dbReference>
<name>Q8VKI2_MYCTO</name>
<reference evidence="2 3" key="1">
    <citation type="journal article" date="2002" name="J. Bacteriol.">
        <title>Whole-genome comparison of Mycobacterium tuberculosis clinical and laboratory strains.</title>
        <authorList>
            <person name="Fleischmann R.D."/>
            <person name="Alland D."/>
            <person name="Eisen J.A."/>
            <person name="Carpenter L."/>
            <person name="White O."/>
            <person name="Peterson J."/>
            <person name="DeBoy R."/>
            <person name="Dodson R."/>
            <person name="Gwinn M."/>
            <person name="Haft D."/>
            <person name="Hickey E."/>
            <person name="Kolonay J.F."/>
            <person name="Nelson W.C."/>
            <person name="Umayam L.A."/>
            <person name="Ermolaeva M."/>
            <person name="Salzberg S.L."/>
            <person name="Delcher A."/>
            <person name="Utterback T."/>
            <person name="Weidman J."/>
            <person name="Khouri H."/>
            <person name="Gill J."/>
            <person name="Mikula A."/>
            <person name="Bishai W."/>
            <person name="Jacobs Jr W.R.Jr."/>
            <person name="Venter J.C."/>
            <person name="Fraser C.M."/>
        </authorList>
    </citation>
    <scope>NUCLEOTIDE SEQUENCE [LARGE SCALE GENOMIC DNA]</scope>
    <source>
        <strain evidence="3">CDC 1551 / Oshkosh</strain>
    </source>
</reference>
<evidence type="ECO:0000256" key="1">
    <source>
        <dbReference type="SAM" id="MobiDB-lite"/>
    </source>
</evidence>
<dbReference type="KEGG" id="mtc:MT0614"/>
<gene>
    <name evidence="2" type="ordered locus">MT0614</name>
</gene>
<protein>
    <submittedName>
        <fullName evidence="2">Uncharacterized protein</fullName>
    </submittedName>
</protein>
<dbReference type="AlphaFoldDB" id="Q8VKI2"/>
<dbReference type="EMBL" id="AE000516">
    <property type="protein sequence ID" value="AAK44838.1"/>
    <property type="molecule type" value="Genomic_DNA"/>
</dbReference>
<keyword evidence="3" id="KW-1185">Reference proteome</keyword>
<dbReference type="HOGENOM" id="CLU_1353437_0_0_11"/>
<organism evidence="2 3">
    <name type="scientific">Mycobacterium tuberculosis (strain CDC 1551 / Oshkosh)</name>
    <dbReference type="NCBI Taxonomy" id="83331"/>
    <lineage>
        <taxon>Bacteria</taxon>
        <taxon>Bacillati</taxon>
        <taxon>Actinomycetota</taxon>
        <taxon>Actinomycetes</taxon>
        <taxon>Mycobacteriales</taxon>
        <taxon>Mycobacteriaceae</taxon>
        <taxon>Mycobacterium</taxon>
        <taxon>Mycobacterium tuberculosis complex</taxon>
    </lineage>
</organism>
<proteinExistence type="predicted"/>
<feature type="compositionally biased region" description="Basic and acidic residues" evidence="1">
    <location>
        <begin position="118"/>
        <end position="156"/>
    </location>
</feature>
<feature type="compositionally biased region" description="Basic and acidic residues" evidence="1">
    <location>
        <begin position="24"/>
        <end position="40"/>
    </location>
</feature>
<feature type="region of interest" description="Disordered" evidence="1">
    <location>
        <begin position="1"/>
        <end position="159"/>
    </location>
</feature>
<evidence type="ECO:0000313" key="2">
    <source>
        <dbReference type="EMBL" id="AAK44838.1"/>
    </source>
</evidence>
<sequence>MDRHECQQQRPPPVPPARGQPGTRHGEHRREHRDPSRVIEKLGQQCGEPVGKVKVPSGCRDAATADRQRENGHKSGGRIRAQQLPLPGNDQANQDHERQRQNRQAVPQVHQIGLRRGQHPDDLRDGFLQRHPLRAGDQRTRDHRHEVDRRQHRPDDVVGAPGQWLQQVTGNADVASVNSHVLTIFRIRARGVWCRFAAPRTT</sequence>
<feature type="compositionally biased region" description="Basic and acidic residues" evidence="1">
    <location>
        <begin position="63"/>
        <end position="73"/>
    </location>
</feature>
<evidence type="ECO:0000313" key="3">
    <source>
        <dbReference type="Proteomes" id="UP000001020"/>
    </source>
</evidence>